<dbReference type="Pfam" id="PF00990">
    <property type="entry name" value="GGDEF"/>
    <property type="match status" value="1"/>
</dbReference>
<dbReference type="GO" id="GO:0043709">
    <property type="term" value="P:cell adhesion involved in single-species biofilm formation"/>
    <property type="evidence" value="ECO:0007669"/>
    <property type="project" value="TreeGrafter"/>
</dbReference>
<keyword evidence="6" id="KW-1185">Reference proteome</keyword>
<evidence type="ECO:0000313" key="6">
    <source>
        <dbReference type="Proteomes" id="UP000241771"/>
    </source>
</evidence>
<dbReference type="InterPro" id="IPR000160">
    <property type="entry name" value="GGDEF_dom"/>
</dbReference>
<dbReference type="InterPro" id="IPR035965">
    <property type="entry name" value="PAS-like_dom_sf"/>
</dbReference>
<dbReference type="EC" id="2.7.7.65" evidence="2"/>
<dbReference type="GO" id="GO:0052621">
    <property type="term" value="F:diguanylate cyclase activity"/>
    <property type="evidence" value="ECO:0007669"/>
    <property type="project" value="UniProtKB-EC"/>
</dbReference>
<dbReference type="CDD" id="cd01949">
    <property type="entry name" value="GGDEF"/>
    <property type="match status" value="1"/>
</dbReference>
<dbReference type="OrthoDB" id="5800589at2"/>
<dbReference type="Proteomes" id="UP000241771">
    <property type="component" value="Unassembled WGS sequence"/>
</dbReference>
<reference evidence="5 6" key="1">
    <citation type="submission" date="2018-01" db="EMBL/GenBank/DDBJ databases">
        <title>Whole genome sequencing of Histamine producing bacteria.</title>
        <authorList>
            <person name="Butler K."/>
        </authorList>
    </citation>
    <scope>NUCLEOTIDE SEQUENCE [LARGE SCALE GENOMIC DNA]</scope>
    <source>
        <strain evidence="5 6">DSM 100436</strain>
    </source>
</reference>
<dbReference type="AlphaFoldDB" id="A0A2T3NN46"/>
<feature type="domain" description="GGDEF" evidence="4">
    <location>
        <begin position="163"/>
        <end position="297"/>
    </location>
</feature>
<comment type="cofactor">
    <cofactor evidence="1">
        <name>Mg(2+)</name>
        <dbReference type="ChEBI" id="CHEBI:18420"/>
    </cofactor>
</comment>
<dbReference type="InterPro" id="IPR029787">
    <property type="entry name" value="Nucleotide_cyclase"/>
</dbReference>
<sequence>MDSFPKIHLDYDNTFASDFGTLVHREFKPLYADESLCRIIGLNSVSDITSLPSLLDLFQHIPHEEAFENYRKLINHEMKPRVRTFVLNKSGGQQVNLLAAESVVEYEGEPAIQLSVIDITEKYQHYNDLEQQANVDALSKLTNRNRFESILENELSKAERYGQPLTCLFLDIDNFKSINDRFGHHVGDEAIRRFAYCCKSSIRKSDFICRWGGEEFLILLPNTAQQFGEQLAERLRWRVSKLALPCCPDNSIQFTVSIGVKTIEQSPYSVYTLVNDADIALGQAKKQGKNQVVSYPSIFRDAM</sequence>
<evidence type="ECO:0000256" key="1">
    <source>
        <dbReference type="ARBA" id="ARBA00001946"/>
    </source>
</evidence>
<proteinExistence type="predicted"/>
<evidence type="ECO:0000313" key="5">
    <source>
        <dbReference type="EMBL" id="PSW16912.1"/>
    </source>
</evidence>
<name>A0A2T3NN46_9GAMM</name>
<dbReference type="InterPro" id="IPR043128">
    <property type="entry name" value="Rev_trsase/Diguanyl_cyclase"/>
</dbReference>
<dbReference type="Gene3D" id="3.30.70.270">
    <property type="match status" value="1"/>
</dbReference>
<dbReference type="EMBL" id="PYMA01000016">
    <property type="protein sequence ID" value="PSW16912.1"/>
    <property type="molecule type" value="Genomic_DNA"/>
</dbReference>
<dbReference type="SUPFAM" id="SSF55073">
    <property type="entry name" value="Nucleotide cyclase"/>
    <property type="match status" value="1"/>
</dbReference>
<comment type="catalytic activity">
    <reaction evidence="3">
        <text>2 GTP = 3',3'-c-di-GMP + 2 diphosphate</text>
        <dbReference type="Rhea" id="RHEA:24898"/>
        <dbReference type="ChEBI" id="CHEBI:33019"/>
        <dbReference type="ChEBI" id="CHEBI:37565"/>
        <dbReference type="ChEBI" id="CHEBI:58805"/>
        <dbReference type="EC" id="2.7.7.65"/>
    </reaction>
</comment>
<dbReference type="SMART" id="SM00267">
    <property type="entry name" value="GGDEF"/>
    <property type="match status" value="1"/>
</dbReference>
<dbReference type="SUPFAM" id="SSF55785">
    <property type="entry name" value="PYP-like sensor domain (PAS domain)"/>
    <property type="match status" value="1"/>
</dbReference>
<evidence type="ECO:0000259" key="4">
    <source>
        <dbReference type="PROSITE" id="PS50887"/>
    </source>
</evidence>
<organism evidence="5 6">
    <name type="scientific">Photobacterium sanctipauli</name>
    <dbReference type="NCBI Taxonomy" id="1342794"/>
    <lineage>
        <taxon>Bacteria</taxon>
        <taxon>Pseudomonadati</taxon>
        <taxon>Pseudomonadota</taxon>
        <taxon>Gammaproteobacteria</taxon>
        <taxon>Vibrionales</taxon>
        <taxon>Vibrionaceae</taxon>
        <taxon>Photobacterium</taxon>
    </lineage>
</organism>
<dbReference type="InterPro" id="IPR050469">
    <property type="entry name" value="Diguanylate_Cyclase"/>
</dbReference>
<accession>A0A2T3NN46</accession>
<dbReference type="PANTHER" id="PTHR45138:SF9">
    <property type="entry name" value="DIGUANYLATE CYCLASE DGCM-RELATED"/>
    <property type="match status" value="1"/>
</dbReference>
<gene>
    <name evidence="5" type="ORF">C9I98_20425</name>
</gene>
<dbReference type="NCBIfam" id="TIGR00254">
    <property type="entry name" value="GGDEF"/>
    <property type="match status" value="1"/>
</dbReference>
<dbReference type="GO" id="GO:0005886">
    <property type="term" value="C:plasma membrane"/>
    <property type="evidence" value="ECO:0007669"/>
    <property type="project" value="TreeGrafter"/>
</dbReference>
<dbReference type="PROSITE" id="PS50887">
    <property type="entry name" value="GGDEF"/>
    <property type="match status" value="1"/>
</dbReference>
<dbReference type="GO" id="GO:1902201">
    <property type="term" value="P:negative regulation of bacterial-type flagellum-dependent cell motility"/>
    <property type="evidence" value="ECO:0007669"/>
    <property type="project" value="TreeGrafter"/>
</dbReference>
<protein>
    <recommendedName>
        <fullName evidence="2">diguanylate cyclase</fullName>
        <ecNumber evidence="2">2.7.7.65</ecNumber>
    </recommendedName>
</protein>
<evidence type="ECO:0000256" key="3">
    <source>
        <dbReference type="ARBA" id="ARBA00034247"/>
    </source>
</evidence>
<comment type="caution">
    <text evidence="5">The sequence shown here is derived from an EMBL/GenBank/DDBJ whole genome shotgun (WGS) entry which is preliminary data.</text>
</comment>
<dbReference type="RefSeq" id="WP_036818426.1">
    <property type="nucleotide sequence ID" value="NZ_JGVO01000146.1"/>
</dbReference>
<evidence type="ECO:0000256" key="2">
    <source>
        <dbReference type="ARBA" id="ARBA00012528"/>
    </source>
</evidence>
<dbReference type="FunFam" id="3.30.70.270:FF:000001">
    <property type="entry name" value="Diguanylate cyclase domain protein"/>
    <property type="match status" value="1"/>
</dbReference>
<dbReference type="PANTHER" id="PTHR45138">
    <property type="entry name" value="REGULATORY COMPONENTS OF SENSORY TRANSDUCTION SYSTEM"/>
    <property type="match status" value="1"/>
</dbReference>